<organism evidence="3 4">
    <name type="scientific">Granulicatella balaenopterae</name>
    <dbReference type="NCBI Taxonomy" id="137733"/>
    <lineage>
        <taxon>Bacteria</taxon>
        <taxon>Bacillati</taxon>
        <taxon>Bacillota</taxon>
        <taxon>Bacilli</taxon>
        <taxon>Lactobacillales</taxon>
        <taxon>Carnobacteriaceae</taxon>
        <taxon>Granulicatella</taxon>
    </lineage>
</organism>
<dbReference type="SUPFAM" id="SSF55073">
    <property type="entry name" value="Nucleotide cyclase"/>
    <property type="match status" value="1"/>
</dbReference>
<feature type="transmembrane region" description="Helical" evidence="1">
    <location>
        <begin position="108"/>
        <end position="129"/>
    </location>
</feature>
<dbReference type="InterPro" id="IPR000160">
    <property type="entry name" value="GGDEF_dom"/>
</dbReference>
<dbReference type="PANTHER" id="PTHR45138:SF23">
    <property type="entry name" value="SIGNALING PROTEIN"/>
    <property type="match status" value="1"/>
</dbReference>
<evidence type="ECO:0000313" key="3">
    <source>
        <dbReference type="EMBL" id="SEQ97828.1"/>
    </source>
</evidence>
<keyword evidence="1" id="KW-0812">Transmembrane</keyword>
<dbReference type="GO" id="GO:0043709">
    <property type="term" value="P:cell adhesion involved in single-species biofilm formation"/>
    <property type="evidence" value="ECO:0007669"/>
    <property type="project" value="TreeGrafter"/>
</dbReference>
<accession>A0A1H9KFH4</accession>
<evidence type="ECO:0000313" key="4">
    <source>
        <dbReference type="Proteomes" id="UP000198556"/>
    </source>
</evidence>
<name>A0A1H9KFH4_9LACT</name>
<dbReference type="Pfam" id="PF00990">
    <property type="entry name" value="GGDEF"/>
    <property type="match status" value="1"/>
</dbReference>
<feature type="transmembrane region" description="Helical" evidence="1">
    <location>
        <begin position="177"/>
        <end position="196"/>
    </location>
</feature>
<keyword evidence="1" id="KW-0472">Membrane</keyword>
<feature type="domain" description="GGDEF" evidence="2">
    <location>
        <begin position="251"/>
        <end position="380"/>
    </location>
</feature>
<dbReference type="GO" id="GO:0052621">
    <property type="term" value="F:diguanylate cyclase activity"/>
    <property type="evidence" value="ECO:0007669"/>
    <property type="project" value="TreeGrafter"/>
</dbReference>
<dbReference type="NCBIfam" id="TIGR00254">
    <property type="entry name" value="GGDEF"/>
    <property type="match status" value="1"/>
</dbReference>
<dbReference type="GO" id="GO:0005886">
    <property type="term" value="C:plasma membrane"/>
    <property type="evidence" value="ECO:0007669"/>
    <property type="project" value="TreeGrafter"/>
</dbReference>
<reference evidence="3 4" key="1">
    <citation type="submission" date="2016-10" db="EMBL/GenBank/DDBJ databases">
        <authorList>
            <person name="de Groot N.N."/>
        </authorList>
    </citation>
    <scope>NUCLEOTIDE SEQUENCE [LARGE SCALE GENOMIC DNA]</scope>
    <source>
        <strain evidence="3 4">DSM 15827</strain>
    </source>
</reference>
<dbReference type="InterPro" id="IPR043128">
    <property type="entry name" value="Rev_trsase/Diguanyl_cyclase"/>
</dbReference>
<dbReference type="GO" id="GO:1902201">
    <property type="term" value="P:negative regulation of bacterial-type flagellum-dependent cell motility"/>
    <property type="evidence" value="ECO:0007669"/>
    <property type="project" value="TreeGrafter"/>
</dbReference>
<dbReference type="Gene3D" id="3.30.70.270">
    <property type="match status" value="1"/>
</dbReference>
<keyword evidence="4" id="KW-1185">Reference proteome</keyword>
<dbReference type="EMBL" id="FOGF01000013">
    <property type="protein sequence ID" value="SEQ97828.1"/>
    <property type="molecule type" value="Genomic_DNA"/>
</dbReference>
<feature type="transmembrane region" description="Helical" evidence="1">
    <location>
        <begin position="37"/>
        <end position="57"/>
    </location>
</feature>
<keyword evidence="1" id="KW-1133">Transmembrane helix</keyword>
<dbReference type="SMART" id="SM00267">
    <property type="entry name" value="GGDEF"/>
    <property type="match status" value="1"/>
</dbReference>
<sequence length="380" mass="43699">MSFIMTEIFILVASSALLYKLRSYFVGQTATIRFKSLVKSFCIYLIIDISWALLVYGDFYSSTILLHFLSMGEFILMGLIPYYWFLYVKEILDVHFLKYDVITYAYKMVMICYCALVVTSFKTGFIYAITSDSMMIWGEYTNGIIVFLLFLFFGTATVYGIINLIMSRNKIVVKKSLMVIGFVVPIVLILFLYSRYQLAICVPQAMFTAIILYFFSLEDQMSYIDELTGLFNRKKLNALALEGKISDSNRDLNEIFYVDVNDFKSINDTYGHLEGDKVLQIIGQALIRLDEFFKSVSIRLGGDEFIVAISDKGINDIDFKQTIRDEISYIAEKEAFPHTIKTSIGSAKIHGNTFDSLDDCLKEADMAMYKDKPKKKNRKR</sequence>
<dbReference type="InterPro" id="IPR029787">
    <property type="entry name" value="Nucleotide_cyclase"/>
</dbReference>
<gene>
    <name evidence="3" type="ORF">SAMN05421767_11330</name>
</gene>
<dbReference type="AlphaFoldDB" id="A0A1H9KFH4"/>
<dbReference type="PROSITE" id="PS50887">
    <property type="entry name" value="GGDEF"/>
    <property type="match status" value="1"/>
</dbReference>
<evidence type="ECO:0000259" key="2">
    <source>
        <dbReference type="PROSITE" id="PS50887"/>
    </source>
</evidence>
<feature type="transmembrane region" description="Helical" evidence="1">
    <location>
        <begin position="144"/>
        <end position="165"/>
    </location>
</feature>
<dbReference type="Proteomes" id="UP000198556">
    <property type="component" value="Unassembled WGS sequence"/>
</dbReference>
<dbReference type="STRING" id="137733.SAMN05421767_11330"/>
<proteinExistence type="predicted"/>
<dbReference type="PANTHER" id="PTHR45138">
    <property type="entry name" value="REGULATORY COMPONENTS OF SENSORY TRANSDUCTION SYSTEM"/>
    <property type="match status" value="1"/>
</dbReference>
<protein>
    <submittedName>
        <fullName evidence="3">Diguanylate cyclase (GGDEF) domain-containing protein</fullName>
    </submittedName>
</protein>
<evidence type="ECO:0000256" key="1">
    <source>
        <dbReference type="SAM" id="Phobius"/>
    </source>
</evidence>
<dbReference type="InterPro" id="IPR050469">
    <property type="entry name" value="Diguanylate_Cyclase"/>
</dbReference>
<feature type="transmembrane region" description="Helical" evidence="1">
    <location>
        <begin position="6"/>
        <end position="25"/>
    </location>
</feature>
<dbReference type="CDD" id="cd01949">
    <property type="entry name" value="GGDEF"/>
    <property type="match status" value="1"/>
</dbReference>
<feature type="transmembrane region" description="Helical" evidence="1">
    <location>
        <begin position="63"/>
        <end position="87"/>
    </location>
</feature>